<comment type="similarity">
    <text evidence="1">Belongs to the UPF0177 family.</text>
</comment>
<feature type="transmembrane region" description="Helical" evidence="2">
    <location>
        <begin position="205"/>
        <end position="225"/>
    </location>
</feature>
<keyword evidence="4" id="KW-0482">Metalloprotease</keyword>
<dbReference type="Proteomes" id="UP000774947">
    <property type="component" value="Unassembled WGS sequence"/>
</dbReference>
<evidence type="ECO:0000259" key="3">
    <source>
        <dbReference type="Pfam" id="PF02517"/>
    </source>
</evidence>
<dbReference type="GO" id="GO:0080120">
    <property type="term" value="P:CAAX-box protein maturation"/>
    <property type="evidence" value="ECO:0007669"/>
    <property type="project" value="UniProtKB-ARBA"/>
</dbReference>
<keyword evidence="2" id="KW-1133">Transmembrane helix</keyword>
<feature type="transmembrane region" description="Helical" evidence="2">
    <location>
        <begin position="39"/>
        <end position="60"/>
    </location>
</feature>
<protein>
    <submittedName>
        <fullName evidence="4">CPBP family intramembrane metalloprotease</fullName>
    </submittedName>
</protein>
<keyword evidence="4" id="KW-0378">Hydrolase</keyword>
<keyword evidence="2" id="KW-0472">Membrane</keyword>
<name>A0A921B399_9LACO</name>
<keyword evidence="2" id="KW-0812">Transmembrane</keyword>
<proteinExistence type="inferred from homology"/>
<sequence>MVKTSSKLRKTIIVVAVVVAEMLLGAKLVALAHSNLVKVLISDSIFVIGFLIVLGLFHDVLRRDWQLYRQHLWRNLGLGLLSLIGTYGILYLSRWGLSLFGVKMSAAAAPAAISMQAVTVIGTVPTILAPFSEEMIFRHGLFYQWKDSRILGVIMFFVSSIAFGLAHWNNFNGHLVLMIPYMCVGAWFAFIYWRSRNIWQNIMAHFFFDFPNVLAAIFLLILSSFQ</sequence>
<dbReference type="Pfam" id="PF02517">
    <property type="entry name" value="Rce1-like"/>
    <property type="match status" value="1"/>
</dbReference>
<dbReference type="InterPro" id="IPR003675">
    <property type="entry name" value="Rce1/LyrA-like_dom"/>
</dbReference>
<organism evidence="4 5">
    <name type="scientific">Lapidilactobacillus dextrinicus</name>
    <dbReference type="NCBI Taxonomy" id="51664"/>
    <lineage>
        <taxon>Bacteria</taxon>
        <taxon>Bacillati</taxon>
        <taxon>Bacillota</taxon>
        <taxon>Bacilli</taxon>
        <taxon>Lactobacillales</taxon>
        <taxon>Lactobacillaceae</taxon>
        <taxon>Lapidilactobacillus</taxon>
    </lineage>
</organism>
<comment type="caution">
    <text evidence="4">The sequence shown here is derived from an EMBL/GenBank/DDBJ whole genome shotgun (WGS) entry which is preliminary data.</text>
</comment>
<dbReference type="InterPro" id="IPR052710">
    <property type="entry name" value="CAAX_protease"/>
</dbReference>
<feature type="transmembrane region" description="Helical" evidence="2">
    <location>
        <begin position="12"/>
        <end position="33"/>
    </location>
</feature>
<dbReference type="AlphaFoldDB" id="A0A921B399"/>
<feature type="transmembrane region" description="Helical" evidence="2">
    <location>
        <begin position="104"/>
        <end position="129"/>
    </location>
</feature>
<evidence type="ECO:0000313" key="4">
    <source>
        <dbReference type="EMBL" id="HJE15413.1"/>
    </source>
</evidence>
<dbReference type="PANTHER" id="PTHR36435:SF1">
    <property type="entry name" value="CAAX AMINO TERMINAL PROTEASE FAMILY PROTEIN"/>
    <property type="match status" value="1"/>
</dbReference>
<dbReference type="PANTHER" id="PTHR36435">
    <property type="entry name" value="SLR1288 PROTEIN"/>
    <property type="match status" value="1"/>
</dbReference>
<evidence type="ECO:0000313" key="5">
    <source>
        <dbReference type="Proteomes" id="UP000774947"/>
    </source>
</evidence>
<dbReference type="EMBL" id="DYXY01000125">
    <property type="protein sequence ID" value="HJE15413.1"/>
    <property type="molecule type" value="Genomic_DNA"/>
</dbReference>
<feature type="domain" description="CAAX prenyl protease 2/Lysostaphin resistance protein A-like" evidence="3">
    <location>
        <begin position="120"/>
        <end position="210"/>
    </location>
</feature>
<dbReference type="GO" id="GO:0008237">
    <property type="term" value="F:metallopeptidase activity"/>
    <property type="evidence" value="ECO:0007669"/>
    <property type="project" value="UniProtKB-KW"/>
</dbReference>
<dbReference type="GO" id="GO:0004175">
    <property type="term" value="F:endopeptidase activity"/>
    <property type="evidence" value="ECO:0007669"/>
    <property type="project" value="UniProtKB-ARBA"/>
</dbReference>
<reference evidence="4" key="1">
    <citation type="journal article" date="2021" name="PeerJ">
        <title>Extensive microbial diversity within the chicken gut microbiome revealed by metagenomics and culture.</title>
        <authorList>
            <person name="Gilroy R."/>
            <person name="Ravi A."/>
            <person name="Getino M."/>
            <person name="Pursley I."/>
            <person name="Horton D.L."/>
            <person name="Alikhan N.F."/>
            <person name="Baker D."/>
            <person name="Gharbi K."/>
            <person name="Hall N."/>
            <person name="Watson M."/>
            <person name="Adriaenssens E.M."/>
            <person name="Foster-Nyarko E."/>
            <person name="Jarju S."/>
            <person name="Secka A."/>
            <person name="Antonio M."/>
            <person name="Oren A."/>
            <person name="Chaudhuri R.R."/>
            <person name="La Ragione R."/>
            <person name="Hildebrand F."/>
            <person name="Pallen M.J."/>
        </authorList>
    </citation>
    <scope>NUCLEOTIDE SEQUENCE</scope>
    <source>
        <strain evidence="4">CHK173-2119</strain>
    </source>
</reference>
<feature type="transmembrane region" description="Helical" evidence="2">
    <location>
        <begin position="72"/>
        <end position="92"/>
    </location>
</feature>
<evidence type="ECO:0000256" key="1">
    <source>
        <dbReference type="ARBA" id="ARBA00009067"/>
    </source>
</evidence>
<feature type="transmembrane region" description="Helical" evidence="2">
    <location>
        <begin position="174"/>
        <end position="193"/>
    </location>
</feature>
<reference evidence="4" key="2">
    <citation type="submission" date="2021-09" db="EMBL/GenBank/DDBJ databases">
        <authorList>
            <person name="Gilroy R."/>
        </authorList>
    </citation>
    <scope>NUCLEOTIDE SEQUENCE</scope>
    <source>
        <strain evidence="4">CHK173-2119</strain>
    </source>
</reference>
<accession>A0A921B399</accession>
<evidence type="ECO:0000256" key="2">
    <source>
        <dbReference type="SAM" id="Phobius"/>
    </source>
</evidence>
<feature type="transmembrane region" description="Helical" evidence="2">
    <location>
        <begin position="150"/>
        <end position="168"/>
    </location>
</feature>
<keyword evidence="4" id="KW-0645">Protease</keyword>
<gene>
    <name evidence="4" type="ORF">K8W17_04985</name>
</gene>